<feature type="compositionally biased region" description="Low complexity" evidence="1">
    <location>
        <begin position="129"/>
        <end position="139"/>
    </location>
</feature>
<sequence>DGSGFQKGVGAAAVLYRDGEEQRVLRYRLGHEDDHEVYEAKCVGMVMGLHMATQEDDITELSIWADNTAAITATDTPKTGSAHYILDMFHELLNNLRQMHPAIPVTISWVPGHKGVEGNERADQEAKRAATTRSSTKRTLPAQLRAALP</sequence>
<dbReference type="Gene3D" id="3.30.420.10">
    <property type="entry name" value="Ribonuclease H-like superfamily/Ribonuclease H"/>
    <property type="match status" value="1"/>
</dbReference>
<protein>
    <submittedName>
        <fullName evidence="3">Ribonuclease H-like domain-containing protein</fullName>
    </submittedName>
</protein>
<dbReference type="GO" id="GO:0004523">
    <property type="term" value="F:RNA-DNA hybrid ribonuclease activity"/>
    <property type="evidence" value="ECO:0007669"/>
    <property type="project" value="InterPro"/>
</dbReference>
<dbReference type="InterPro" id="IPR036397">
    <property type="entry name" value="RNaseH_sf"/>
</dbReference>
<evidence type="ECO:0000313" key="3">
    <source>
        <dbReference type="EMBL" id="KAJ3845301.1"/>
    </source>
</evidence>
<dbReference type="InterPro" id="IPR012337">
    <property type="entry name" value="RNaseH-like_sf"/>
</dbReference>
<evidence type="ECO:0000259" key="2">
    <source>
        <dbReference type="PROSITE" id="PS50879"/>
    </source>
</evidence>
<dbReference type="AlphaFoldDB" id="A0AA38PMP3"/>
<feature type="non-terminal residue" evidence="3">
    <location>
        <position position="149"/>
    </location>
</feature>
<reference evidence="3" key="1">
    <citation type="submission" date="2022-08" db="EMBL/GenBank/DDBJ databases">
        <authorList>
            <consortium name="DOE Joint Genome Institute"/>
            <person name="Min B."/>
            <person name="Riley R."/>
            <person name="Sierra-Patev S."/>
            <person name="Naranjo-Ortiz M."/>
            <person name="Looney B."/>
            <person name="Konkel Z."/>
            <person name="Slot J.C."/>
            <person name="Sakamoto Y."/>
            <person name="Steenwyk J.L."/>
            <person name="Rokas A."/>
            <person name="Carro J."/>
            <person name="Camarero S."/>
            <person name="Ferreira P."/>
            <person name="Molpeceres G."/>
            <person name="Ruiz-Duenas F.J."/>
            <person name="Serrano A."/>
            <person name="Henrissat B."/>
            <person name="Drula E."/>
            <person name="Hughes K.W."/>
            <person name="Mata J.L."/>
            <person name="Ishikawa N.K."/>
            <person name="Vargas-Isla R."/>
            <person name="Ushijima S."/>
            <person name="Smith C.A."/>
            <person name="Ahrendt S."/>
            <person name="Andreopoulos W."/>
            <person name="He G."/>
            <person name="Labutti K."/>
            <person name="Lipzen A."/>
            <person name="Ng V."/>
            <person name="Sandor L."/>
            <person name="Barry K."/>
            <person name="Martinez A.T."/>
            <person name="Xiao Y."/>
            <person name="Gibbons J.G."/>
            <person name="Terashima K."/>
            <person name="Hibbett D.S."/>
            <person name="Grigoriev I.V."/>
        </authorList>
    </citation>
    <scope>NUCLEOTIDE SEQUENCE</scope>
    <source>
        <strain evidence="3">TFB9207</strain>
    </source>
</reference>
<organism evidence="3 4">
    <name type="scientific">Lentinula raphanica</name>
    <dbReference type="NCBI Taxonomy" id="153919"/>
    <lineage>
        <taxon>Eukaryota</taxon>
        <taxon>Fungi</taxon>
        <taxon>Dikarya</taxon>
        <taxon>Basidiomycota</taxon>
        <taxon>Agaricomycotina</taxon>
        <taxon>Agaricomycetes</taxon>
        <taxon>Agaricomycetidae</taxon>
        <taxon>Agaricales</taxon>
        <taxon>Marasmiineae</taxon>
        <taxon>Omphalotaceae</taxon>
        <taxon>Lentinula</taxon>
    </lineage>
</organism>
<dbReference type="GO" id="GO:0003676">
    <property type="term" value="F:nucleic acid binding"/>
    <property type="evidence" value="ECO:0007669"/>
    <property type="project" value="InterPro"/>
</dbReference>
<dbReference type="Pfam" id="PF00075">
    <property type="entry name" value="RNase_H"/>
    <property type="match status" value="1"/>
</dbReference>
<evidence type="ECO:0000256" key="1">
    <source>
        <dbReference type="SAM" id="MobiDB-lite"/>
    </source>
</evidence>
<feature type="region of interest" description="Disordered" evidence="1">
    <location>
        <begin position="116"/>
        <end position="149"/>
    </location>
</feature>
<dbReference type="EMBL" id="MU805938">
    <property type="protein sequence ID" value="KAJ3845301.1"/>
    <property type="molecule type" value="Genomic_DNA"/>
</dbReference>
<keyword evidence="4" id="KW-1185">Reference proteome</keyword>
<dbReference type="InterPro" id="IPR002156">
    <property type="entry name" value="RNaseH_domain"/>
</dbReference>
<gene>
    <name evidence="3" type="ORF">F5878DRAFT_500754</name>
</gene>
<comment type="caution">
    <text evidence="3">The sequence shown here is derived from an EMBL/GenBank/DDBJ whole genome shotgun (WGS) entry which is preliminary data.</text>
</comment>
<dbReference type="Proteomes" id="UP001163846">
    <property type="component" value="Unassembled WGS sequence"/>
</dbReference>
<feature type="non-terminal residue" evidence="3">
    <location>
        <position position="1"/>
    </location>
</feature>
<evidence type="ECO:0000313" key="4">
    <source>
        <dbReference type="Proteomes" id="UP001163846"/>
    </source>
</evidence>
<feature type="compositionally biased region" description="Basic and acidic residues" evidence="1">
    <location>
        <begin position="116"/>
        <end position="128"/>
    </location>
</feature>
<dbReference type="CDD" id="cd09276">
    <property type="entry name" value="Rnase_HI_RT_non_LTR"/>
    <property type="match status" value="1"/>
</dbReference>
<accession>A0AA38PMP3</accession>
<dbReference type="SUPFAM" id="SSF53098">
    <property type="entry name" value="Ribonuclease H-like"/>
    <property type="match status" value="1"/>
</dbReference>
<feature type="domain" description="RNase H type-1" evidence="2">
    <location>
        <begin position="1"/>
        <end position="131"/>
    </location>
</feature>
<name>A0AA38PMP3_9AGAR</name>
<dbReference type="PROSITE" id="PS50879">
    <property type="entry name" value="RNASE_H_1"/>
    <property type="match status" value="1"/>
</dbReference>
<proteinExistence type="predicted"/>